<dbReference type="EMBL" id="BNCK01000010">
    <property type="protein sequence ID" value="GHG04694.1"/>
    <property type="molecule type" value="Genomic_DNA"/>
</dbReference>
<dbReference type="RefSeq" id="WP_189773926.1">
    <property type="nucleotide sequence ID" value="NZ_BNCK01000010.1"/>
</dbReference>
<evidence type="ECO:0000313" key="2">
    <source>
        <dbReference type="EMBL" id="GHG04694.1"/>
    </source>
</evidence>
<name>A0A919BPJ9_9GAMM</name>
<dbReference type="GO" id="GO:0031241">
    <property type="term" value="C:periplasmic side of cell outer membrane"/>
    <property type="evidence" value="ECO:0007669"/>
    <property type="project" value="TreeGrafter"/>
</dbReference>
<dbReference type="InterPro" id="IPR007443">
    <property type="entry name" value="LpoA"/>
</dbReference>
<organism evidence="2 3">
    <name type="scientific">Thalassotalea marina</name>
    <dbReference type="NCBI Taxonomy" id="1673741"/>
    <lineage>
        <taxon>Bacteria</taxon>
        <taxon>Pseudomonadati</taxon>
        <taxon>Pseudomonadota</taxon>
        <taxon>Gammaproteobacteria</taxon>
        <taxon>Alteromonadales</taxon>
        <taxon>Colwelliaceae</taxon>
        <taxon>Thalassotalea</taxon>
    </lineage>
</organism>
<dbReference type="InterPro" id="IPR028082">
    <property type="entry name" value="Peripla_BP_I"/>
</dbReference>
<reference evidence="2" key="1">
    <citation type="journal article" date="2014" name="Int. J. Syst. Evol. Microbiol.">
        <title>Complete genome sequence of Corynebacterium casei LMG S-19264T (=DSM 44701T), isolated from a smear-ripened cheese.</title>
        <authorList>
            <consortium name="US DOE Joint Genome Institute (JGI-PGF)"/>
            <person name="Walter F."/>
            <person name="Albersmeier A."/>
            <person name="Kalinowski J."/>
            <person name="Ruckert C."/>
        </authorList>
    </citation>
    <scope>NUCLEOTIDE SEQUENCE</scope>
    <source>
        <strain evidence="2">KCTC 42731</strain>
    </source>
</reference>
<dbReference type="Pfam" id="PF04348">
    <property type="entry name" value="LppC"/>
    <property type="match status" value="1"/>
</dbReference>
<evidence type="ECO:0000313" key="3">
    <source>
        <dbReference type="Proteomes" id="UP000623842"/>
    </source>
</evidence>
<dbReference type="PANTHER" id="PTHR38038:SF1">
    <property type="entry name" value="PENICILLIN-BINDING PROTEIN ACTIVATOR LPOA"/>
    <property type="match status" value="1"/>
</dbReference>
<keyword evidence="3" id="KW-1185">Reference proteome</keyword>
<dbReference type="Proteomes" id="UP000623842">
    <property type="component" value="Unassembled WGS sequence"/>
</dbReference>
<sequence>MNYQGFLTSSVRYFCAVTIIVTLASCSSSPKKVTNKTYSKQPSVVDSSSAQTADDYLALAQQASPNESVALILKAIPLLVTQGEHKKALWLARQSKVLTEHTDEQYQLSIFIAESLLHLQLYQEAYNALVKSQDYLPSKGKNSAAYYHVLSDVQSARGLSIEALNAQLHALNFAPKTDYIAQASNVWQLLNQLSQWEIDELEALKPPYFNGWKQLLNFAHRFGHQPDTFMRYLAQWQREFSAHPANVILGQLTTINNNAEQQEQNIAVLLPLSGQRRTAGEAAQQGILSAYGANSDTTLHFIDTNTLDFTMLANQLSELNVDKVIGPLLKPNVDAYIADPTLYWPTLLLNLPTQGQLQTHHMVLSMNPEDEAVQAATTLSKHNYLSPIVFAQSDAISQRIADTFSKHWLLNTGRIPEVIHFEDASKITDKLKDTLELDLSEKRIAEIDQRIRQKLKTEARNRLDIDMIYIIASPMETRLLKPYIDVNISPFAHAIPVYASSRSHSDDSDKSDNRDLTGLTFTEMPWLLKSKQQNQALKALNAQIWPQRGDSLERIFAMGYDSVSLIRKFDMFKQYPYIRHYGQTGILKLDNNGVLTRSLLWGSYQRDKVEEIAMD</sequence>
<dbReference type="Gene3D" id="3.40.50.2300">
    <property type="match status" value="2"/>
</dbReference>
<evidence type="ECO:0000256" key="1">
    <source>
        <dbReference type="ARBA" id="ARBA00023136"/>
    </source>
</evidence>
<keyword evidence="1" id="KW-0472">Membrane</keyword>
<dbReference type="PANTHER" id="PTHR38038">
    <property type="entry name" value="PENICILLIN-BINDING PROTEIN ACTIVATOR LPOA"/>
    <property type="match status" value="1"/>
</dbReference>
<dbReference type="GO" id="GO:0030234">
    <property type="term" value="F:enzyme regulator activity"/>
    <property type="evidence" value="ECO:0007669"/>
    <property type="project" value="TreeGrafter"/>
</dbReference>
<gene>
    <name evidence="2" type="primary">lppC</name>
    <name evidence="2" type="ORF">GCM10017161_37860</name>
</gene>
<dbReference type="GO" id="GO:0009252">
    <property type="term" value="P:peptidoglycan biosynthetic process"/>
    <property type="evidence" value="ECO:0007669"/>
    <property type="project" value="TreeGrafter"/>
</dbReference>
<dbReference type="AlphaFoldDB" id="A0A919BPJ9"/>
<protein>
    <submittedName>
        <fullName evidence="2">Penicillin-binding protein activator</fullName>
    </submittedName>
</protein>
<dbReference type="Gene3D" id="1.25.40.650">
    <property type="match status" value="1"/>
</dbReference>
<reference evidence="2" key="2">
    <citation type="submission" date="2020-09" db="EMBL/GenBank/DDBJ databases">
        <authorList>
            <person name="Sun Q."/>
            <person name="Kim S."/>
        </authorList>
    </citation>
    <scope>NUCLEOTIDE SEQUENCE</scope>
    <source>
        <strain evidence="2">KCTC 42731</strain>
    </source>
</reference>
<proteinExistence type="predicted"/>
<dbReference type="SUPFAM" id="SSF53822">
    <property type="entry name" value="Periplasmic binding protein-like I"/>
    <property type="match status" value="1"/>
</dbReference>
<accession>A0A919BPJ9</accession>
<comment type="caution">
    <text evidence="2">The sequence shown here is derived from an EMBL/GenBank/DDBJ whole genome shotgun (WGS) entry which is preliminary data.</text>
</comment>
<dbReference type="CDD" id="cd06339">
    <property type="entry name" value="PBP1_YraM_LppC_lipoprotein-like"/>
    <property type="match status" value="1"/>
</dbReference>